<evidence type="ECO:0000256" key="1">
    <source>
        <dbReference type="SAM" id="Coils"/>
    </source>
</evidence>
<protein>
    <submittedName>
        <fullName evidence="3">Uncharacterized protein</fullName>
    </submittedName>
</protein>
<feature type="coiled-coil region" evidence="1">
    <location>
        <begin position="331"/>
        <end position="386"/>
    </location>
</feature>
<comment type="caution">
    <text evidence="3">The sequence shown here is derived from an EMBL/GenBank/DDBJ whole genome shotgun (WGS) entry which is preliminary data.</text>
</comment>
<evidence type="ECO:0000256" key="2">
    <source>
        <dbReference type="SAM" id="MobiDB-lite"/>
    </source>
</evidence>
<reference evidence="3" key="1">
    <citation type="journal article" date="2022" name="Int. J. Mol. Sci.">
        <title>Draft Genome of Tanacetum Coccineum: Genomic Comparison of Closely Related Tanacetum-Family Plants.</title>
        <authorList>
            <person name="Yamashiro T."/>
            <person name="Shiraishi A."/>
            <person name="Nakayama K."/>
            <person name="Satake H."/>
        </authorList>
    </citation>
    <scope>NUCLEOTIDE SEQUENCE</scope>
</reference>
<keyword evidence="1" id="KW-0175">Coiled coil</keyword>
<name>A0ABQ5HTY2_9ASTR</name>
<keyword evidence="4" id="KW-1185">Reference proteome</keyword>
<dbReference type="EMBL" id="BQNB010019979">
    <property type="protein sequence ID" value="GJT91009.1"/>
    <property type="molecule type" value="Genomic_DNA"/>
</dbReference>
<proteinExistence type="predicted"/>
<evidence type="ECO:0000313" key="3">
    <source>
        <dbReference type="EMBL" id="GJT91009.1"/>
    </source>
</evidence>
<sequence>MAEFLRLPNFKGCKVAAGALLPPGSARVTHLANPAERLKDIPPKTGDMVTAEIPCRKVLDDKERKKRKAEAKVAANVAGVDIQAERVAGNKDAGKEGTSRKKRRVCLEAPVKPNSEHVSSPTPLNHAHPLETLADKEHASPHASADRMSFLQNQTDEHATPPSVVNANELVIGEEGGGGQENVDHAFANEGHGDNEGGLSRLQTQPSHIRHSGQHLETVEKPACDKVVPNVVSYSAGRFGNLPFTPQWGLTNSCHMDNSRVCRDMMSNLFTLADHEFFNEGVRDEPAIKRSWKLLCQSAQQQANTLLRFKALTEEHANLVYAHKSWKDVKAHYKECKKELVKERLEELEEEKKESEQLNTEQADRIKQLKEALRQSEADAHQLRLDRERYAIEAGNGEMVRRRIINKYLPTFVRRLHQSIEYKRSLGEAFSLAIGKGFTYGISISRKDPNIQAILKATPNVDPASSDIFMETYEKLLLRVSIM</sequence>
<accession>A0ABQ5HTY2</accession>
<gene>
    <name evidence="3" type="ORF">Tco_1079854</name>
</gene>
<dbReference type="Proteomes" id="UP001151760">
    <property type="component" value="Unassembled WGS sequence"/>
</dbReference>
<feature type="region of interest" description="Disordered" evidence="2">
    <location>
        <begin position="89"/>
        <end position="128"/>
    </location>
</feature>
<organism evidence="3 4">
    <name type="scientific">Tanacetum coccineum</name>
    <dbReference type="NCBI Taxonomy" id="301880"/>
    <lineage>
        <taxon>Eukaryota</taxon>
        <taxon>Viridiplantae</taxon>
        <taxon>Streptophyta</taxon>
        <taxon>Embryophyta</taxon>
        <taxon>Tracheophyta</taxon>
        <taxon>Spermatophyta</taxon>
        <taxon>Magnoliopsida</taxon>
        <taxon>eudicotyledons</taxon>
        <taxon>Gunneridae</taxon>
        <taxon>Pentapetalae</taxon>
        <taxon>asterids</taxon>
        <taxon>campanulids</taxon>
        <taxon>Asterales</taxon>
        <taxon>Asteraceae</taxon>
        <taxon>Asteroideae</taxon>
        <taxon>Anthemideae</taxon>
        <taxon>Anthemidinae</taxon>
        <taxon>Tanacetum</taxon>
    </lineage>
</organism>
<reference evidence="3" key="2">
    <citation type="submission" date="2022-01" db="EMBL/GenBank/DDBJ databases">
        <authorList>
            <person name="Yamashiro T."/>
            <person name="Shiraishi A."/>
            <person name="Satake H."/>
            <person name="Nakayama K."/>
        </authorList>
    </citation>
    <scope>NUCLEOTIDE SEQUENCE</scope>
</reference>
<feature type="compositionally biased region" description="Basic and acidic residues" evidence="2">
    <location>
        <begin position="89"/>
        <end position="99"/>
    </location>
</feature>
<evidence type="ECO:0000313" key="4">
    <source>
        <dbReference type="Proteomes" id="UP001151760"/>
    </source>
</evidence>